<evidence type="ECO:0000313" key="3">
    <source>
        <dbReference type="Proteomes" id="UP000215086"/>
    </source>
</evidence>
<accession>A0A286RK30</accession>
<dbReference type="KEGG" id="ttf:THTE_3703"/>
<dbReference type="SUPFAM" id="SSF51726">
    <property type="entry name" value="UROD/MetE-like"/>
    <property type="match status" value="1"/>
</dbReference>
<dbReference type="InterPro" id="IPR000257">
    <property type="entry name" value="Uroporphyrinogen_deCOase"/>
</dbReference>
<dbReference type="AlphaFoldDB" id="A0A286RK30"/>
<dbReference type="GO" id="GO:0004853">
    <property type="term" value="F:uroporphyrinogen decarboxylase activity"/>
    <property type="evidence" value="ECO:0007669"/>
    <property type="project" value="InterPro"/>
</dbReference>
<dbReference type="PANTHER" id="PTHR47099">
    <property type="entry name" value="METHYLCOBAMIDE:COM METHYLTRANSFERASE MTBA"/>
    <property type="match status" value="1"/>
</dbReference>
<dbReference type="GO" id="GO:0006779">
    <property type="term" value="P:porphyrin-containing compound biosynthetic process"/>
    <property type="evidence" value="ECO:0007669"/>
    <property type="project" value="InterPro"/>
</dbReference>
<dbReference type="InterPro" id="IPR038071">
    <property type="entry name" value="UROD/MetE-like_sf"/>
</dbReference>
<dbReference type="Pfam" id="PF01208">
    <property type="entry name" value="URO-D"/>
    <property type="match status" value="1"/>
</dbReference>
<dbReference type="InterPro" id="IPR052024">
    <property type="entry name" value="Methanogen_methyltrans"/>
</dbReference>
<dbReference type="Proteomes" id="UP000215086">
    <property type="component" value="Chromosome"/>
</dbReference>
<evidence type="ECO:0000313" key="2">
    <source>
        <dbReference type="EMBL" id="ASV76304.1"/>
    </source>
</evidence>
<evidence type="ECO:0000259" key="1">
    <source>
        <dbReference type="Pfam" id="PF01208"/>
    </source>
</evidence>
<protein>
    <recommendedName>
        <fullName evidence="1">Uroporphyrinogen decarboxylase (URO-D) domain-containing protein</fullName>
    </recommendedName>
</protein>
<dbReference type="Gene3D" id="3.20.20.210">
    <property type="match status" value="1"/>
</dbReference>
<gene>
    <name evidence="2" type="ORF">THTE_3703</name>
</gene>
<organism evidence="2 3">
    <name type="scientific">Thermogutta terrifontis</name>
    <dbReference type="NCBI Taxonomy" id="1331910"/>
    <lineage>
        <taxon>Bacteria</taxon>
        <taxon>Pseudomonadati</taxon>
        <taxon>Planctomycetota</taxon>
        <taxon>Planctomycetia</taxon>
        <taxon>Pirellulales</taxon>
        <taxon>Thermoguttaceae</taxon>
        <taxon>Thermogutta</taxon>
    </lineage>
</organism>
<keyword evidence="3" id="KW-1185">Reference proteome</keyword>
<dbReference type="EMBL" id="CP018477">
    <property type="protein sequence ID" value="ASV76304.1"/>
    <property type="molecule type" value="Genomic_DNA"/>
</dbReference>
<dbReference type="PANTHER" id="PTHR47099:SF1">
    <property type="entry name" value="METHYLCOBAMIDE:COM METHYLTRANSFERASE MTBA"/>
    <property type="match status" value="1"/>
</dbReference>
<name>A0A286RK30_9BACT</name>
<proteinExistence type="predicted"/>
<reference evidence="2 3" key="1">
    <citation type="journal article" name="Front. Microbiol.">
        <title>Sugar Metabolism of the First Thermophilic Planctomycete Thermogutta terrifontis: Comparative Genomic and Transcriptomic Approaches.</title>
        <authorList>
            <person name="Elcheninov A.G."/>
            <person name="Menzel P."/>
            <person name="Gudbergsdottir S.R."/>
            <person name="Slesarev A.I."/>
            <person name="Kadnikov V.V."/>
            <person name="Krogh A."/>
            <person name="Bonch-Osmolovskaya E.A."/>
            <person name="Peng X."/>
            <person name="Kublanov I.V."/>
        </authorList>
    </citation>
    <scope>NUCLEOTIDE SEQUENCE [LARGE SCALE GENOMIC DNA]</scope>
    <source>
        <strain evidence="2 3">R1</strain>
    </source>
</reference>
<feature type="domain" description="Uroporphyrinogen decarboxylase (URO-D)" evidence="1">
    <location>
        <begin position="157"/>
        <end position="376"/>
    </location>
</feature>
<sequence>MPIDFGATRQTGIAAAAYHRLKQRLGLITPTRVYDVYQMLAEIERPILERFGADVIGLHRRRVAFGIANENWKPWQLFDGTPVEVPGEFNPVTEPDGSLTLYDQQGRPIAKMPKDGFYFDRLDKYPGAAHVDPETLDIPLLTQQECDELGAQAEALYRNTDFAIIAAMGPPFELFFGLGTGDFAAWMITLVSEPDYVRALYERIVEAWLENLRRFHQAVGDHIQIIQFNDDLGTQDRPFLSPKLFKDLIFPYYKRGLDWIHQNTNYKVFMHNDGAIYDFIPILIEMGVDILNPIQTTAKGMDPARLKAEFGDKLTFWGAACDCQRTLPFGTPEDVAREVEENIRILAPGGGYVFASVHNIQANCPPENIMAMFDTALAKGRYPIQ</sequence>